<evidence type="ECO:0000313" key="3">
    <source>
        <dbReference type="Proteomes" id="UP001595752"/>
    </source>
</evidence>
<protein>
    <submittedName>
        <fullName evidence="2">Uncharacterized protein</fullName>
    </submittedName>
</protein>
<keyword evidence="1" id="KW-0472">Membrane</keyword>
<gene>
    <name evidence="2" type="ORF">ACFOU2_17035</name>
</gene>
<accession>A0ABV8B5B1</accession>
<evidence type="ECO:0000256" key="1">
    <source>
        <dbReference type="SAM" id="Phobius"/>
    </source>
</evidence>
<feature type="transmembrane region" description="Helical" evidence="1">
    <location>
        <begin position="7"/>
        <end position="25"/>
    </location>
</feature>
<reference evidence="3" key="1">
    <citation type="journal article" date="2019" name="Int. J. Syst. Evol. Microbiol.">
        <title>The Global Catalogue of Microorganisms (GCM) 10K type strain sequencing project: providing services to taxonomists for standard genome sequencing and annotation.</title>
        <authorList>
            <consortium name="The Broad Institute Genomics Platform"/>
            <consortium name="The Broad Institute Genome Sequencing Center for Infectious Disease"/>
            <person name="Wu L."/>
            <person name="Ma J."/>
        </authorList>
    </citation>
    <scope>NUCLEOTIDE SEQUENCE [LARGE SCALE GENOMIC DNA]</scope>
    <source>
        <strain evidence="3">CCUG 61889</strain>
    </source>
</reference>
<comment type="caution">
    <text evidence="2">The sequence shown here is derived from an EMBL/GenBank/DDBJ whole genome shotgun (WGS) entry which is preliminary data.</text>
</comment>
<organism evidence="2 3">
    <name type="scientific">Bacillus songklensis</name>
    <dbReference type="NCBI Taxonomy" id="1069116"/>
    <lineage>
        <taxon>Bacteria</taxon>
        <taxon>Bacillati</taxon>
        <taxon>Bacillota</taxon>
        <taxon>Bacilli</taxon>
        <taxon>Bacillales</taxon>
        <taxon>Bacillaceae</taxon>
        <taxon>Bacillus</taxon>
    </lineage>
</organism>
<dbReference type="RefSeq" id="WP_377917150.1">
    <property type="nucleotide sequence ID" value="NZ_JBHRZT010000068.1"/>
</dbReference>
<keyword evidence="3" id="KW-1185">Reference proteome</keyword>
<keyword evidence="1" id="KW-1133">Transmembrane helix</keyword>
<sequence length="77" mass="8628">MGKIHFLVSEFFFTLALGITGLLYVQNAETFSLSTVFLGLIAGALIDMNLRFIYNQKNSVNKVSRFIEHKQDAGKIS</sequence>
<feature type="transmembrane region" description="Helical" evidence="1">
    <location>
        <begin position="31"/>
        <end position="54"/>
    </location>
</feature>
<dbReference type="EMBL" id="JBHRZT010000068">
    <property type="protein sequence ID" value="MFC3885080.1"/>
    <property type="molecule type" value="Genomic_DNA"/>
</dbReference>
<dbReference type="Proteomes" id="UP001595752">
    <property type="component" value="Unassembled WGS sequence"/>
</dbReference>
<proteinExistence type="predicted"/>
<evidence type="ECO:0000313" key="2">
    <source>
        <dbReference type="EMBL" id="MFC3885080.1"/>
    </source>
</evidence>
<name>A0ABV8B5B1_9BACI</name>
<keyword evidence="1" id="KW-0812">Transmembrane</keyword>